<dbReference type="PANTHER" id="PTHR43149:SF1">
    <property type="entry name" value="DELTA(3,5)-DELTA(2,4)-DIENOYL-COA ISOMERASE, MITOCHONDRIAL"/>
    <property type="match status" value="1"/>
</dbReference>
<keyword evidence="7" id="KW-0576">Peroxisome</keyword>
<dbReference type="SUPFAM" id="SSF52096">
    <property type="entry name" value="ClpP/crotonase"/>
    <property type="match status" value="1"/>
</dbReference>
<name>A0A9N8VHU2_9GLOM</name>
<dbReference type="EMBL" id="CAJVPS010000096">
    <property type="protein sequence ID" value="CAG8451210.1"/>
    <property type="molecule type" value="Genomic_DNA"/>
</dbReference>
<dbReference type="InterPro" id="IPR014748">
    <property type="entry name" value="Enoyl-CoA_hydra_C"/>
</dbReference>
<evidence type="ECO:0000256" key="2">
    <source>
        <dbReference type="ARBA" id="ARBA00005005"/>
    </source>
</evidence>
<comment type="subcellular location">
    <subcellularLocation>
        <location evidence="1">Peroxisome</location>
    </subcellularLocation>
</comment>
<keyword evidence="6" id="KW-0443">Lipid metabolism</keyword>
<protein>
    <submittedName>
        <fullName evidence="10">3744_t:CDS:1</fullName>
    </submittedName>
</protein>
<feature type="region of interest" description="Disordered" evidence="9">
    <location>
        <begin position="209"/>
        <end position="228"/>
    </location>
</feature>
<evidence type="ECO:0000313" key="10">
    <source>
        <dbReference type="EMBL" id="CAG8451210.1"/>
    </source>
</evidence>
<dbReference type="AlphaFoldDB" id="A0A9N8VHU2"/>
<comment type="similarity">
    <text evidence="3">Belongs to the enoyl-CoA hydratase/isomerase family.</text>
</comment>
<dbReference type="InterPro" id="IPR019148">
    <property type="entry name" value="Nuclear_protein_DGCR14_ESS-2"/>
</dbReference>
<dbReference type="Pfam" id="PF09751">
    <property type="entry name" value="Es2"/>
    <property type="match status" value="1"/>
</dbReference>
<organism evidence="10 11">
    <name type="scientific">Ambispora leptoticha</name>
    <dbReference type="NCBI Taxonomy" id="144679"/>
    <lineage>
        <taxon>Eukaryota</taxon>
        <taxon>Fungi</taxon>
        <taxon>Fungi incertae sedis</taxon>
        <taxon>Mucoromycota</taxon>
        <taxon>Glomeromycotina</taxon>
        <taxon>Glomeromycetes</taxon>
        <taxon>Archaeosporales</taxon>
        <taxon>Ambisporaceae</taxon>
        <taxon>Ambispora</taxon>
    </lineage>
</organism>
<gene>
    <name evidence="10" type="ORF">ALEPTO_LOCUS1019</name>
</gene>
<keyword evidence="5" id="KW-0007">Acetylation</keyword>
<keyword evidence="4" id="KW-0276">Fatty acid metabolism</keyword>
<dbReference type="InterPro" id="IPR045002">
    <property type="entry name" value="Ech1-like"/>
</dbReference>
<dbReference type="CDD" id="cd06558">
    <property type="entry name" value="crotonase-like"/>
    <property type="match status" value="1"/>
</dbReference>
<dbReference type="GO" id="GO:0005739">
    <property type="term" value="C:mitochondrion"/>
    <property type="evidence" value="ECO:0007669"/>
    <property type="project" value="TreeGrafter"/>
</dbReference>
<dbReference type="InterPro" id="IPR001753">
    <property type="entry name" value="Enoyl-CoA_hydra/iso"/>
</dbReference>
<keyword evidence="8" id="KW-0413">Isomerase</keyword>
<dbReference type="Gene3D" id="1.10.12.10">
    <property type="entry name" value="Lyase 2-enoyl-coa Hydratase, Chain A, domain 2"/>
    <property type="match status" value="1"/>
</dbReference>
<evidence type="ECO:0000256" key="8">
    <source>
        <dbReference type="ARBA" id="ARBA00023235"/>
    </source>
</evidence>
<evidence type="ECO:0000256" key="6">
    <source>
        <dbReference type="ARBA" id="ARBA00023098"/>
    </source>
</evidence>
<evidence type="ECO:0000256" key="5">
    <source>
        <dbReference type="ARBA" id="ARBA00022990"/>
    </source>
</evidence>
<dbReference type="GO" id="GO:0005777">
    <property type="term" value="C:peroxisome"/>
    <property type="evidence" value="ECO:0007669"/>
    <property type="project" value="UniProtKB-SubCell"/>
</dbReference>
<dbReference type="Gene3D" id="3.90.226.10">
    <property type="entry name" value="2-enoyl-CoA Hydratase, Chain A, domain 1"/>
    <property type="match status" value="1"/>
</dbReference>
<dbReference type="FunFam" id="1.10.12.10:FF:000004">
    <property type="entry name" value="Delta3,5-delta2,4-dienoyl-CoA isomerase"/>
    <property type="match status" value="1"/>
</dbReference>
<proteinExistence type="inferred from homology"/>
<comment type="caution">
    <text evidence="10">The sequence shown here is derived from an EMBL/GenBank/DDBJ whole genome shotgun (WGS) entry which is preliminary data.</text>
</comment>
<dbReference type="OrthoDB" id="14970at2759"/>
<dbReference type="Proteomes" id="UP000789508">
    <property type="component" value="Unassembled WGS sequence"/>
</dbReference>
<feature type="region of interest" description="Disordered" evidence="9">
    <location>
        <begin position="247"/>
        <end position="266"/>
    </location>
</feature>
<evidence type="ECO:0000256" key="1">
    <source>
        <dbReference type="ARBA" id="ARBA00004275"/>
    </source>
</evidence>
<accession>A0A9N8VHU2</accession>
<comment type="pathway">
    <text evidence="2">Lipid metabolism; fatty acid beta-oxidation.</text>
</comment>
<keyword evidence="11" id="KW-1185">Reference proteome</keyword>
<evidence type="ECO:0000256" key="3">
    <source>
        <dbReference type="ARBA" id="ARBA00005254"/>
    </source>
</evidence>
<sequence length="603" mass="66300">METLNNFTFSELMKKAEEQRKEKYKWMYEKESGPLLLKDGTEESQKLIEGSSESRPAPIETWKYKVKNELMFYPEGHTSQPEENPRIAPKQIAPANTRFETPDETNINSHAATIATIAAGLESYAPSESTSEAGTPRVAGYEFVSPTPSLNPSQVDSSELMTWGVIEGTPLQISGDQTPGPTFSLPPTHRREMLGMSLSSTASRNIRKRISAMNTPRTPSSRSALGARMASTNTRTLLLSPAARKLLRKSHKTRASPSPDLDLQLRSSYGTSLRSTSLKNVPFSPMRLNSPSSAYIRRSSGASSQSPSITASNEASVSRDVNLWFLKMFEYTFETLNVMRPDEYVLHVELNRPKNHNAFNQAVWRELKTCFTQVKYDSEVRAVVISGAGKSFTAGIDLFETPLGSLNASETDPARRSHLTRLTVMSLQDSISSIEQCDKPVIAIVHNNCIGAGVDLITACDVRYCAKNAIFSVKEIDVGLAADIGTLQRLPKVVGNDSFVREVCLSGRNFSSEEALTFGLVSKVLPTKEDALAEGLKIAKIIASKSPVAVLGTKHLLNFSRDHSISDGLEYTAVWSSAMLNTKDVDEAAKGFLEKKQPKFSKL</sequence>
<evidence type="ECO:0000313" key="11">
    <source>
        <dbReference type="Proteomes" id="UP000789508"/>
    </source>
</evidence>
<evidence type="ECO:0000256" key="7">
    <source>
        <dbReference type="ARBA" id="ARBA00023140"/>
    </source>
</evidence>
<dbReference type="PANTHER" id="PTHR43149">
    <property type="entry name" value="ENOYL-COA HYDRATASE"/>
    <property type="match status" value="1"/>
</dbReference>
<evidence type="ECO:0000256" key="4">
    <source>
        <dbReference type="ARBA" id="ARBA00022832"/>
    </source>
</evidence>
<dbReference type="GO" id="GO:0006631">
    <property type="term" value="P:fatty acid metabolic process"/>
    <property type="evidence" value="ECO:0007669"/>
    <property type="project" value="UniProtKB-KW"/>
</dbReference>
<dbReference type="InterPro" id="IPR029045">
    <property type="entry name" value="ClpP/crotonase-like_dom_sf"/>
</dbReference>
<evidence type="ECO:0000256" key="9">
    <source>
        <dbReference type="SAM" id="MobiDB-lite"/>
    </source>
</evidence>
<feature type="compositionally biased region" description="Polar residues" evidence="9">
    <location>
        <begin position="212"/>
        <end position="223"/>
    </location>
</feature>
<reference evidence="10" key="1">
    <citation type="submission" date="2021-06" db="EMBL/GenBank/DDBJ databases">
        <authorList>
            <person name="Kallberg Y."/>
            <person name="Tangrot J."/>
            <person name="Rosling A."/>
        </authorList>
    </citation>
    <scope>NUCLEOTIDE SEQUENCE</scope>
    <source>
        <strain evidence="10">FL130A</strain>
    </source>
</reference>
<dbReference type="FunFam" id="3.90.226.10:FF:000024">
    <property type="entry name" value="Delta3,5-delta2,4-dienoyl-CoA isomerase"/>
    <property type="match status" value="1"/>
</dbReference>
<dbReference type="GO" id="GO:0051750">
    <property type="term" value="F:delta(3,5)-delta(2,4)-dienoyl-CoA isomerase activity"/>
    <property type="evidence" value="ECO:0007669"/>
    <property type="project" value="TreeGrafter"/>
</dbReference>
<dbReference type="Pfam" id="PF00378">
    <property type="entry name" value="ECH_1"/>
    <property type="match status" value="1"/>
</dbReference>